<feature type="non-terminal residue" evidence="1">
    <location>
        <position position="175"/>
    </location>
</feature>
<protein>
    <recommendedName>
        <fullName evidence="3">DDE Tnp4 domain-containing protein</fullName>
    </recommendedName>
</protein>
<organism evidence="1 2">
    <name type="scientific">Mycena pura</name>
    <dbReference type="NCBI Taxonomy" id="153505"/>
    <lineage>
        <taxon>Eukaryota</taxon>
        <taxon>Fungi</taxon>
        <taxon>Dikarya</taxon>
        <taxon>Basidiomycota</taxon>
        <taxon>Agaricomycotina</taxon>
        <taxon>Agaricomycetes</taxon>
        <taxon>Agaricomycetidae</taxon>
        <taxon>Agaricales</taxon>
        <taxon>Marasmiineae</taxon>
        <taxon>Mycenaceae</taxon>
        <taxon>Mycena</taxon>
    </lineage>
</organism>
<evidence type="ECO:0000313" key="1">
    <source>
        <dbReference type="EMBL" id="KAJ7213418.1"/>
    </source>
</evidence>
<dbReference type="Proteomes" id="UP001219525">
    <property type="component" value="Unassembled WGS sequence"/>
</dbReference>
<sequence length="175" mass="20423">PRPQQGGHRITEEYLTSLSPEDCVWRFRMTASQLCTLATALKIPDPFITGYRSRFSAVEALALLCARLRTAAEMYFLTILYDRSQSAISDVVNELCEWLDERWKHLFDCDRDHLLHPTNLRRYADAIHARGSPLPFVFGFIDCTIREICHPTWYQRQAYNGHKKFHSIKFQAVML</sequence>
<feature type="non-terminal residue" evidence="1">
    <location>
        <position position="1"/>
    </location>
</feature>
<reference evidence="1" key="1">
    <citation type="submission" date="2023-03" db="EMBL/GenBank/DDBJ databases">
        <title>Massive genome expansion in bonnet fungi (Mycena s.s.) driven by repeated elements and novel gene families across ecological guilds.</title>
        <authorList>
            <consortium name="Lawrence Berkeley National Laboratory"/>
            <person name="Harder C.B."/>
            <person name="Miyauchi S."/>
            <person name="Viragh M."/>
            <person name="Kuo A."/>
            <person name="Thoen E."/>
            <person name="Andreopoulos B."/>
            <person name="Lu D."/>
            <person name="Skrede I."/>
            <person name="Drula E."/>
            <person name="Henrissat B."/>
            <person name="Morin E."/>
            <person name="Kohler A."/>
            <person name="Barry K."/>
            <person name="LaButti K."/>
            <person name="Morin E."/>
            <person name="Salamov A."/>
            <person name="Lipzen A."/>
            <person name="Mereny Z."/>
            <person name="Hegedus B."/>
            <person name="Baldrian P."/>
            <person name="Stursova M."/>
            <person name="Weitz H."/>
            <person name="Taylor A."/>
            <person name="Grigoriev I.V."/>
            <person name="Nagy L.G."/>
            <person name="Martin F."/>
            <person name="Kauserud H."/>
        </authorList>
    </citation>
    <scope>NUCLEOTIDE SEQUENCE</scope>
    <source>
        <strain evidence="1">9144</strain>
    </source>
</reference>
<accession>A0AAD6VLK5</accession>
<evidence type="ECO:0008006" key="3">
    <source>
        <dbReference type="Google" id="ProtNLM"/>
    </source>
</evidence>
<dbReference type="EMBL" id="JARJCW010000021">
    <property type="protein sequence ID" value="KAJ7213418.1"/>
    <property type="molecule type" value="Genomic_DNA"/>
</dbReference>
<name>A0AAD6VLK5_9AGAR</name>
<keyword evidence="2" id="KW-1185">Reference proteome</keyword>
<proteinExistence type="predicted"/>
<dbReference type="AlphaFoldDB" id="A0AAD6VLK5"/>
<evidence type="ECO:0000313" key="2">
    <source>
        <dbReference type="Proteomes" id="UP001219525"/>
    </source>
</evidence>
<comment type="caution">
    <text evidence="1">The sequence shown here is derived from an EMBL/GenBank/DDBJ whole genome shotgun (WGS) entry which is preliminary data.</text>
</comment>
<gene>
    <name evidence="1" type="ORF">GGX14DRAFT_318435</name>
</gene>